<sequence>HKLKRDGSPVKGFWAKKIEEIKRLLEKKQLAEVNNQLSFWIKQKSRMLPKYSTFQKSLENLGLRAPILRDLLDARLIMVWKNLVTKNCTWAIALRDTVAKELRKKRDISPLQALNANPVKLKTWPNVWKPYIRAWGRVKGRILARSNWPWEEPEIMIDQWIGKQISTKRVIELLRSNKKPGTDSTEETKNHVTIPNTWEKMKMGTVHGAKAVPRAENILESHVGLVRSSGRKFGFGGRGYTTKNDRRRLFRRQHSKLRQERGSIIVTHNGHLRTLVYVRSV</sequence>
<evidence type="ECO:0000313" key="1">
    <source>
        <dbReference type="EMBL" id="CAG8666985.1"/>
    </source>
</evidence>
<dbReference type="OrthoDB" id="2417874at2759"/>
<gene>
    <name evidence="1" type="ORF">PBRASI_LOCUS11098</name>
</gene>
<protein>
    <submittedName>
        <fullName evidence="1">980_t:CDS:1</fullName>
    </submittedName>
</protein>
<comment type="caution">
    <text evidence="1">The sequence shown here is derived from an EMBL/GenBank/DDBJ whole genome shotgun (WGS) entry which is preliminary data.</text>
</comment>
<dbReference type="Proteomes" id="UP000789739">
    <property type="component" value="Unassembled WGS sequence"/>
</dbReference>
<name>A0A9N9EAE2_9GLOM</name>
<evidence type="ECO:0000313" key="2">
    <source>
        <dbReference type="Proteomes" id="UP000789739"/>
    </source>
</evidence>
<dbReference type="AlphaFoldDB" id="A0A9N9EAE2"/>
<organism evidence="1 2">
    <name type="scientific">Paraglomus brasilianum</name>
    <dbReference type="NCBI Taxonomy" id="144538"/>
    <lineage>
        <taxon>Eukaryota</taxon>
        <taxon>Fungi</taxon>
        <taxon>Fungi incertae sedis</taxon>
        <taxon>Mucoromycota</taxon>
        <taxon>Glomeromycotina</taxon>
        <taxon>Glomeromycetes</taxon>
        <taxon>Paraglomerales</taxon>
        <taxon>Paraglomeraceae</taxon>
        <taxon>Paraglomus</taxon>
    </lineage>
</organism>
<feature type="non-terminal residue" evidence="1">
    <location>
        <position position="281"/>
    </location>
</feature>
<accession>A0A9N9EAE2</accession>
<dbReference type="EMBL" id="CAJVPI010004359">
    <property type="protein sequence ID" value="CAG8666985.1"/>
    <property type="molecule type" value="Genomic_DNA"/>
</dbReference>
<reference evidence="1" key="1">
    <citation type="submission" date="2021-06" db="EMBL/GenBank/DDBJ databases">
        <authorList>
            <person name="Kallberg Y."/>
            <person name="Tangrot J."/>
            <person name="Rosling A."/>
        </authorList>
    </citation>
    <scope>NUCLEOTIDE SEQUENCE</scope>
    <source>
        <strain evidence="1">BR232B</strain>
    </source>
</reference>
<proteinExistence type="predicted"/>
<keyword evidence="2" id="KW-1185">Reference proteome</keyword>